<feature type="domain" description="Angiomotin C-terminal" evidence="8">
    <location>
        <begin position="320"/>
        <end position="495"/>
    </location>
</feature>
<dbReference type="InterPro" id="IPR009114">
    <property type="entry name" value="Angiomotin"/>
</dbReference>
<proteinExistence type="inferred from homology"/>
<dbReference type="AlphaFoldDB" id="A0AAJ7L6R2"/>
<dbReference type="PRINTS" id="PR01807">
    <property type="entry name" value="ANGIOMOTIN"/>
</dbReference>
<evidence type="ECO:0000313" key="10">
    <source>
        <dbReference type="RefSeq" id="XP_018497574.1"/>
    </source>
</evidence>
<reference evidence="10" key="1">
    <citation type="submission" date="2025-08" db="UniProtKB">
        <authorList>
            <consortium name="RefSeq"/>
        </authorList>
    </citation>
    <scope>IDENTIFICATION</scope>
</reference>
<dbReference type="Pfam" id="PF12240">
    <property type="entry name" value="Angiomotin_C"/>
    <property type="match status" value="1"/>
</dbReference>
<feature type="region of interest" description="Disordered" evidence="7">
    <location>
        <begin position="1"/>
        <end position="49"/>
    </location>
</feature>
<evidence type="ECO:0000256" key="1">
    <source>
        <dbReference type="ARBA" id="ARBA00004282"/>
    </source>
</evidence>
<feature type="compositionally biased region" description="Low complexity" evidence="7">
    <location>
        <begin position="543"/>
        <end position="554"/>
    </location>
</feature>
<feature type="compositionally biased region" description="Low complexity" evidence="7">
    <location>
        <begin position="122"/>
        <end position="142"/>
    </location>
</feature>
<feature type="compositionally biased region" description="Polar residues" evidence="7">
    <location>
        <begin position="21"/>
        <end position="32"/>
    </location>
</feature>
<sequence length="585" mass="66039">MTSWAPGFSVEPKIKPDPDAPTSQENLDNQCQVPHGERQEPQGEETIIPDELNNTLVIRNNASIDGYSSPFYGKHAPPYSEVNSNLTIVPTNTQGVQEITEIPKHYLDQSTVLKHLAKEIQTQPQASNPATPASSSPASMQPPIEPVPPPRMAMNVGLMQEDNGSRIISMLLSENQAMKAEIEMCHTKILRLEQLEFELQSLNEAHHDAVKANDRREKLELLLRAKLEQEVQKLRASRSQQPDTTDLKQELSKRDVLISQLLGQNKELISEKERKDIEIQAQNVTLAEQRKHIEILDHALTKAQAKIVRHEEEIRKKEFYAERVHYLQKAIQQMQVASERRLEMEKKMRSELEKDLQSLGRKAGDGDDVRKTIREYEEKVVALEGEVARLEQKYLEESALRQMAVDAASVPKDARIAALERNSLETERLITQARSDKLRQMDELHAAQRKCAELESRLKDMESRLAERDAMIRVLQHSSSIHARAASSVALTHHRRTGSKDETIPDRAALDESLKEFGSRLANKAAVRGTGRTIQNIAQKRPSSVSKSTSNLNSAVPNGDVKLTTSAPINESDTEDRLELREWCV</sequence>
<keyword evidence="9" id="KW-1185">Reference proteome</keyword>
<dbReference type="Proteomes" id="UP000694867">
    <property type="component" value="Unplaced"/>
</dbReference>
<evidence type="ECO:0000256" key="2">
    <source>
        <dbReference type="ARBA" id="ARBA00010300"/>
    </source>
</evidence>
<feature type="region of interest" description="Disordered" evidence="7">
    <location>
        <begin position="539"/>
        <end position="575"/>
    </location>
</feature>
<dbReference type="PANTHER" id="PTHR14826">
    <property type="entry name" value="ANGIOMOTIN"/>
    <property type="match status" value="1"/>
</dbReference>
<dbReference type="GO" id="GO:0005923">
    <property type="term" value="C:bicellular tight junction"/>
    <property type="evidence" value="ECO:0007669"/>
    <property type="project" value="TreeGrafter"/>
</dbReference>
<gene>
    <name evidence="10" type="primary">LOC100902190</name>
</gene>
<dbReference type="InterPro" id="IPR024646">
    <property type="entry name" value="Angiomotin_C"/>
</dbReference>
<dbReference type="RefSeq" id="XP_018497574.1">
    <property type="nucleotide sequence ID" value="XM_018642058.1"/>
</dbReference>
<dbReference type="GeneID" id="100902190"/>
<evidence type="ECO:0000256" key="6">
    <source>
        <dbReference type="SAM" id="Coils"/>
    </source>
</evidence>
<feature type="region of interest" description="Disordered" evidence="7">
    <location>
        <begin position="122"/>
        <end position="149"/>
    </location>
</feature>
<evidence type="ECO:0000259" key="8">
    <source>
        <dbReference type="Pfam" id="PF12240"/>
    </source>
</evidence>
<evidence type="ECO:0000256" key="7">
    <source>
        <dbReference type="SAM" id="MobiDB-lite"/>
    </source>
</evidence>
<comment type="similarity">
    <text evidence="2">Belongs to the angiomotin family.</text>
</comment>
<dbReference type="KEGG" id="goe:100902190"/>
<comment type="subcellular location">
    <subcellularLocation>
        <location evidence="1">Cell junction</location>
    </subcellularLocation>
</comment>
<evidence type="ECO:0000256" key="5">
    <source>
        <dbReference type="ARBA" id="ARBA00023054"/>
    </source>
</evidence>
<keyword evidence="3" id="KW-0597">Phosphoprotein</keyword>
<evidence type="ECO:0000313" key="9">
    <source>
        <dbReference type="Proteomes" id="UP000694867"/>
    </source>
</evidence>
<name>A0AAJ7L6R2_9ACAR</name>
<keyword evidence="5 6" id="KW-0175">Coiled coil</keyword>
<organism evidence="9 10">
    <name type="scientific">Galendromus occidentalis</name>
    <name type="common">western predatory mite</name>
    <dbReference type="NCBI Taxonomy" id="34638"/>
    <lineage>
        <taxon>Eukaryota</taxon>
        <taxon>Metazoa</taxon>
        <taxon>Ecdysozoa</taxon>
        <taxon>Arthropoda</taxon>
        <taxon>Chelicerata</taxon>
        <taxon>Arachnida</taxon>
        <taxon>Acari</taxon>
        <taxon>Parasitiformes</taxon>
        <taxon>Mesostigmata</taxon>
        <taxon>Gamasina</taxon>
        <taxon>Phytoseioidea</taxon>
        <taxon>Phytoseiidae</taxon>
        <taxon>Typhlodrominae</taxon>
        <taxon>Galendromus</taxon>
    </lineage>
</organism>
<feature type="coiled-coil region" evidence="6">
    <location>
        <begin position="293"/>
        <end position="471"/>
    </location>
</feature>
<protein>
    <submittedName>
        <fullName evidence="10">Angiomotin</fullName>
    </submittedName>
</protein>
<dbReference type="GO" id="GO:0030334">
    <property type="term" value="P:regulation of cell migration"/>
    <property type="evidence" value="ECO:0007669"/>
    <property type="project" value="TreeGrafter"/>
</dbReference>
<dbReference type="InterPro" id="IPR051747">
    <property type="entry name" value="Angiomotin-like"/>
</dbReference>
<dbReference type="GO" id="GO:0031410">
    <property type="term" value="C:cytoplasmic vesicle"/>
    <property type="evidence" value="ECO:0007669"/>
    <property type="project" value="TreeGrafter"/>
</dbReference>
<evidence type="ECO:0000256" key="4">
    <source>
        <dbReference type="ARBA" id="ARBA00022949"/>
    </source>
</evidence>
<evidence type="ECO:0000256" key="3">
    <source>
        <dbReference type="ARBA" id="ARBA00022553"/>
    </source>
</evidence>
<dbReference type="GO" id="GO:0005886">
    <property type="term" value="C:plasma membrane"/>
    <property type="evidence" value="ECO:0007669"/>
    <property type="project" value="TreeGrafter"/>
</dbReference>
<keyword evidence="4" id="KW-0965">Cell junction</keyword>
<dbReference type="GO" id="GO:0030036">
    <property type="term" value="P:actin cytoskeleton organization"/>
    <property type="evidence" value="ECO:0007669"/>
    <property type="project" value="TreeGrafter"/>
</dbReference>
<accession>A0AAJ7L6R2</accession>
<feature type="coiled-coil region" evidence="6">
    <location>
        <begin position="192"/>
        <end position="229"/>
    </location>
</feature>
<dbReference type="PANTHER" id="PTHR14826:SF14">
    <property type="entry name" value="ANGIOMOTIN_C DOMAIN-CONTAINING PROTEIN"/>
    <property type="match status" value="1"/>
</dbReference>